<comment type="similarity">
    <text evidence="1">Belongs to the protease inhibitor I3 (leguminous Kunitz-type inhibitor) family.</text>
</comment>
<dbReference type="OrthoDB" id="1028092at2759"/>
<sequence>MGNTDSELVLDINGNPLEVGLEYSIEPTIGIFGGIERGDPLKFVPVHETQKEIHLSSDVHIDSDKNAYCRDEGLWRLGYDASNSRIMVIASNIFNQPRASFKIKKSTDSFIHSYKITTSSVEPPLGQEEFYYLTVFLDSLLMRSNSQAWAYLHL</sequence>
<dbReference type="InterPro" id="IPR002160">
    <property type="entry name" value="Prot_inh_Kunz-lg"/>
</dbReference>
<dbReference type="EMBL" id="JAKOGI010002885">
    <property type="protein sequence ID" value="KAJ8421167.1"/>
    <property type="molecule type" value="Genomic_DNA"/>
</dbReference>
<dbReference type="PROSITE" id="PS00283">
    <property type="entry name" value="SOYBEAN_KUNITZ"/>
    <property type="match status" value="1"/>
</dbReference>
<dbReference type="GO" id="GO:0004866">
    <property type="term" value="F:endopeptidase inhibitor activity"/>
    <property type="evidence" value="ECO:0007669"/>
    <property type="project" value="InterPro"/>
</dbReference>
<reference evidence="3" key="1">
    <citation type="submission" date="2022-04" db="EMBL/GenBank/DDBJ databases">
        <title>Carnegiea gigantea Genome sequencing and assembly v2.</title>
        <authorList>
            <person name="Copetti D."/>
            <person name="Sanderson M.J."/>
            <person name="Burquez A."/>
            <person name="Wojciechowski M.F."/>
        </authorList>
    </citation>
    <scope>NUCLEOTIDE SEQUENCE</scope>
    <source>
        <strain evidence="3">SGP5-SGP5p</strain>
        <tissue evidence="3">Aerial part</tissue>
    </source>
</reference>
<evidence type="ECO:0000313" key="4">
    <source>
        <dbReference type="Proteomes" id="UP001153076"/>
    </source>
</evidence>
<proteinExistence type="inferred from homology"/>
<organism evidence="3 4">
    <name type="scientific">Carnegiea gigantea</name>
    <dbReference type="NCBI Taxonomy" id="171969"/>
    <lineage>
        <taxon>Eukaryota</taxon>
        <taxon>Viridiplantae</taxon>
        <taxon>Streptophyta</taxon>
        <taxon>Embryophyta</taxon>
        <taxon>Tracheophyta</taxon>
        <taxon>Spermatophyta</taxon>
        <taxon>Magnoliopsida</taxon>
        <taxon>eudicotyledons</taxon>
        <taxon>Gunneridae</taxon>
        <taxon>Pentapetalae</taxon>
        <taxon>Caryophyllales</taxon>
        <taxon>Cactineae</taxon>
        <taxon>Cactaceae</taxon>
        <taxon>Cactoideae</taxon>
        <taxon>Echinocereeae</taxon>
        <taxon>Carnegiea</taxon>
    </lineage>
</organism>
<keyword evidence="4" id="KW-1185">Reference proteome</keyword>
<dbReference type="AlphaFoldDB" id="A0A9Q1GKX8"/>
<evidence type="ECO:0000256" key="1">
    <source>
        <dbReference type="ARBA" id="ARBA00005440"/>
    </source>
</evidence>
<keyword evidence="2" id="KW-1015">Disulfide bond</keyword>
<accession>A0A9Q1GKX8</accession>
<comment type="caution">
    <text evidence="3">The sequence shown here is derived from an EMBL/GenBank/DDBJ whole genome shotgun (WGS) entry which is preliminary data.</text>
</comment>
<evidence type="ECO:0000256" key="2">
    <source>
        <dbReference type="ARBA" id="ARBA00023157"/>
    </source>
</evidence>
<dbReference type="InterPro" id="IPR011065">
    <property type="entry name" value="Kunitz_inhibitor_STI-like_sf"/>
</dbReference>
<name>A0A9Q1GKX8_9CARY</name>
<dbReference type="Proteomes" id="UP001153076">
    <property type="component" value="Unassembled WGS sequence"/>
</dbReference>
<dbReference type="Pfam" id="PF00197">
    <property type="entry name" value="Kunitz_legume"/>
    <property type="match status" value="1"/>
</dbReference>
<dbReference type="SUPFAM" id="SSF50386">
    <property type="entry name" value="STI-like"/>
    <property type="match status" value="1"/>
</dbReference>
<dbReference type="PANTHER" id="PTHR33107">
    <property type="entry name" value="KUNITZ TRYPSIN INHIBITOR 2"/>
    <property type="match status" value="1"/>
</dbReference>
<evidence type="ECO:0000313" key="3">
    <source>
        <dbReference type="EMBL" id="KAJ8421167.1"/>
    </source>
</evidence>
<protein>
    <submittedName>
        <fullName evidence="3">Uncharacterized protein</fullName>
    </submittedName>
</protein>
<dbReference type="Gene3D" id="2.80.10.50">
    <property type="match status" value="1"/>
</dbReference>
<gene>
    <name evidence="3" type="ORF">Cgig2_026615</name>
</gene>
<dbReference type="PANTHER" id="PTHR33107:SF81">
    <property type="entry name" value="TRYPSIN INHIBITOR A"/>
    <property type="match status" value="1"/>
</dbReference>